<evidence type="ECO:0000256" key="5">
    <source>
        <dbReference type="ARBA" id="ARBA00022475"/>
    </source>
</evidence>
<dbReference type="GeneID" id="31005024"/>
<evidence type="ECO:0000256" key="10">
    <source>
        <dbReference type="SAM" id="SignalP"/>
    </source>
</evidence>
<comment type="caution">
    <text evidence="12">The sequence shown here is derived from an EMBL/GenBank/DDBJ whole genome shotgun (WGS) entry which is preliminary data.</text>
</comment>
<dbReference type="SUPFAM" id="SSF49899">
    <property type="entry name" value="Concanavalin A-like lectins/glucanases"/>
    <property type="match status" value="1"/>
</dbReference>
<evidence type="ECO:0000313" key="13">
    <source>
        <dbReference type="Proteomes" id="UP000214365"/>
    </source>
</evidence>
<evidence type="ECO:0000256" key="9">
    <source>
        <dbReference type="ARBA" id="ARBA00023295"/>
    </source>
</evidence>
<dbReference type="GO" id="GO:0009251">
    <property type="term" value="P:glucan catabolic process"/>
    <property type="evidence" value="ECO:0007669"/>
    <property type="project" value="TreeGrafter"/>
</dbReference>
<dbReference type="GO" id="GO:0052861">
    <property type="term" value="F:endo-1,3(4)-beta-glucanase activity"/>
    <property type="evidence" value="ECO:0007669"/>
    <property type="project" value="UniProtKB-EC"/>
</dbReference>
<dbReference type="Gene3D" id="2.60.120.200">
    <property type="match status" value="1"/>
</dbReference>
<evidence type="ECO:0000259" key="11">
    <source>
        <dbReference type="PROSITE" id="PS51762"/>
    </source>
</evidence>
<feature type="domain" description="GH16" evidence="11">
    <location>
        <begin position="13"/>
        <end position="276"/>
    </location>
</feature>
<keyword evidence="9" id="KW-0326">Glycosidase</keyword>
<dbReference type="CDD" id="cd02181">
    <property type="entry name" value="GH16_fungal_Lam16A_glucanase"/>
    <property type="match status" value="1"/>
</dbReference>
<evidence type="ECO:0000256" key="7">
    <source>
        <dbReference type="ARBA" id="ARBA00022801"/>
    </source>
</evidence>
<keyword evidence="8" id="KW-0449">Lipoprotein</keyword>
<gene>
    <name evidence="12" type="ORF">UA08_05268</name>
</gene>
<evidence type="ECO:0000256" key="4">
    <source>
        <dbReference type="ARBA" id="ARBA00012599"/>
    </source>
</evidence>
<dbReference type="InterPro" id="IPR013320">
    <property type="entry name" value="ConA-like_dom_sf"/>
</dbReference>
<name>A0A225AMW2_TALAT</name>
<dbReference type="EMBL" id="LFMY01000007">
    <property type="protein sequence ID" value="OKL59684.1"/>
    <property type="molecule type" value="Genomic_DNA"/>
</dbReference>
<keyword evidence="7" id="KW-0378">Hydrolase</keyword>
<keyword evidence="13" id="KW-1185">Reference proteome</keyword>
<dbReference type="InterPro" id="IPR050546">
    <property type="entry name" value="Glycosyl_Hydrlase_16"/>
</dbReference>
<keyword evidence="6" id="KW-0336">GPI-anchor</keyword>
<keyword evidence="6" id="KW-0472">Membrane</keyword>
<dbReference type="STRING" id="1441469.A0A225AMW2"/>
<organism evidence="12 13">
    <name type="scientific">Talaromyces atroroseus</name>
    <dbReference type="NCBI Taxonomy" id="1441469"/>
    <lineage>
        <taxon>Eukaryota</taxon>
        <taxon>Fungi</taxon>
        <taxon>Dikarya</taxon>
        <taxon>Ascomycota</taxon>
        <taxon>Pezizomycotina</taxon>
        <taxon>Eurotiomycetes</taxon>
        <taxon>Eurotiomycetidae</taxon>
        <taxon>Eurotiales</taxon>
        <taxon>Trichocomaceae</taxon>
        <taxon>Talaromyces</taxon>
        <taxon>Talaromyces sect. Trachyspermi</taxon>
    </lineage>
</organism>
<dbReference type="GO" id="GO:0098552">
    <property type="term" value="C:side of membrane"/>
    <property type="evidence" value="ECO:0007669"/>
    <property type="project" value="UniProtKB-KW"/>
</dbReference>
<dbReference type="EC" id="3.2.1.6" evidence="4"/>
<sequence>MHYSTLFPLAALAGLSSATYSLVDDYGSGTSFFDGFTFYTGTDPTAGYVTYVDQSTATSAGLIKAEGNATYIGVDHTNVASGSGRQSVRLESNTAYTTGLFILDLAHMPASACGSWPAFWTYGPDWPNDGEIDIIEGANLQSTNQMTLHTSDDCTINDTGFAGTLENNNCYAEIDGNEGCDIVAKNEESWGATFNSYGGGVYAMEWTDDYIQIFWWIADDVPSDITSGSPDPSGWGTPAAYFAGDCDISSHFKENNIVFDITFCGDWAGSVWSSGSCASYASTCDTYVQENPSAFSDVYWLINSLKVYQS</sequence>
<evidence type="ECO:0000256" key="3">
    <source>
        <dbReference type="ARBA" id="ARBA00006865"/>
    </source>
</evidence>
<keyword evidence="10" id="KW-0732">Signal</keyword>
<comment type="subcellular location">
    <subcellularLocation>
        <location evidence="2">Cell membrane</location>
        <topology evidence="2">Lipid-anchor</topology>
        <topology evidence="2">GPI-anchor</topology>
    </subcellularLocation>
</comment>
<protein>
    <recommendedName>
        <fullName evidence="4">endo-1,3(4)-beta-glucanase</fullName>
        <ecNumber evidence="4">3.2.1.6</ecNumber>
    </recommendedName>
</protein>
<evidence type="ECO:0000256" key="8">
    <source>
        <dbReference type="ARBA" id="ARBA00023288"/>
    </source>
</evidence>
<dbReference type="Proteomes" id="UP000214365">
    <property type="component" value="Unassembled WGS sequence"/>
</dbReference>
<comment type="similarity">
    <text evidence="3">Belongs to the glycosyl hydrolase 16 family.</text>
</comment>
<dbReference type="PROSITE" id="PS51762">
    <property type="entry name" value="GH16_2"/>
    <property type="match status" value="1"/>
</dbReference>
<reference evidence="12 13" key="1">
    <citation type="submission" date="2015-06" db="EMBL/GenBank/DDBJ databases">
        <title>Talaromyces atroroseus IBT 11181 draft genome.</title>
        <authorList>
            <person name="Rasmussen K.B."/>
            <person name="Rasmussen S."/>
            <person name="Petersen B."/>
            <person name="Sicheritz-Ponten T."/>
            <person name="Mortensen U.H."/>
            <person name="Thrane U."/>
        </authorList>
    </citation>
    <scope>NUCLEOTIDE SEQUENCE [LARGE SCALE GENOMIC DNA]</scope>
    <source>
        <strain evidence="12 13">IBT 11181</strain>
    </source>
</reference>
<dbReference type="RefSeq" id="XP_020119805.1">
    <property type="nucleotide sequence ID" value="XM_020267571.1"/>
</dbReference>
<proteinExistence type="inferred from homology"/>
<feature type="signal peptide" evidence="10">
    <location>
        <begin position="1"/>
        <end position="18"/>
    </location>
</feature>
<evidence type="ECO:0000256" key="6">
    <source>
        <dbReference type="ARBA" id="ARBA00022622"/>
    </source>
</evidence>
<dbReference type="PANTHER" id="PTHR10963">
    <property type="entry name" value="GLYCOSYL HYDROLASE-RELATED"/>
    <property type="match status" value="1"/>
</dbReference>
<dbReference type="OrthoDB" id="192832at2759"/>
<keyword evidence="6" id="KW-0325">Glycoprotein</keyword>
<dbReference type="InterPro" id="IPR000757">
    <property type="entry name" value="Beta-glucanase-like"/>
</dbReference>
<dbReference type="FunFam" id="2.60.120.200:FF:000114">
    <property type="entry name" value="Probable endo-1,3(4)-beta-glucanase NFIA_089530"/>
    <property type="match status" value="1"/>
</dbReference>
<dbReference type="PANTHER" id="PTHR10963:SF24">
    <property type="entry name" value="GLYCOSIDASE C21B10.07-RELATED"/>
    <property type="match status" value="1"/>
</dbReference>
<dbReference type="AlphaFoldDB" id="A0A225AMW2"/>
<evidence type="ECO:0000256" key="1">
    <source>
        <dbReference type="ARBA" id="ARBA00000124"/>
    </source>
</evidence>
<comment type="catalytic activity">
    <reaction evidence="1">
        <text>Endohydrolysis of (1-&gt;3)- or (1-&gt;4)-linkages in beta-D-glucans when the glucose residue whose reducing group is involved in the linkage to be hydrolyzed is itself substituted at C-3.</text>
        <dbReference type="EC" id="3.2.1.6"/>
    </reaction>
</comment>
<dbReference type="Pfam" id="PF26113">
    <property type="entry name" value="GH16_XgeA"/>
    <property type="match status" value="1"/>
</dbReference>
<accession>A0A225AMW2</accession>
<feature type="chain" id="PRO_5012240108" description="endo-1,3(4)-beta-glucanase" evidence="10">
    <location>
        <begin position="19"/>
        <end position="310"/>
    </location>
</feature>
<evidence type="ECO:0000313" key="12">
    <source>
        <dbReference type="EMBL" id="OKL59684.1"/>
    </source>
</evidence>
<keyword evidence="5" id="KW-1003">Cell membrane</keyword>
<evidence type="ECO:0000256" key="2">
    <source>
        <dbReference type="ARBA" id="ARBA00004609"/>
    </source>
</evidence>
<dbReference type="GO" id="GO:0005886">
    <property type="term" value="C:plasma membrane"/>
    <property type="evidence" value="ECO:0007669"/>
    <property type="project" value="UniProtKB-SubCell"/>
</dbReference>